<evidence type="ECO:0000256" key="5">
    <source>
        <dbReference type="SAM" id="Phobius"/>
    </source>
</evidence>
<evidence type="ECO:0000256" key="2">
    <source>
        <dbReference type="ARBA" id="ARBA00023157"/>
    </source>
</evidence>
<dbReference type="GO" id="GO:0007166">
    <property type="term" value="P:cell surface receptor signaling pathway"/>
    <property type="evidence" value="ECO:0007669"/>
    <property type="project" value="TreeGrafter"/>
</dbReference>
<organism evidence="8 9">
    <name type="scientific">Microcebus murinus</name>
    <name type="common">Gray mouse lemur</name>
    <name type="synonym">Lemur murinus</name>
    <dbReference type="NCBI Taxonomy" id="30608"/>
    <lineage>
        <taxon>Eukaryota</taxon>
        <taxon>Metazoa</taxon>
        <taxon>Chordata</taxon>
        <taxon>Craniata</taxon>
        <taxon>Vertebrata</taxon>
        <taxon>Euteleostomi</taxon>
        <taxon>Mammalia</taxon>
        <taxon>Eutheria</taxon>
        <taxon>Euarchontoglires</taxon>
        <taxon>Primates</taxon>
        <taxon>Strepsirrhini</taxon>
        <taxon>Lemuriformes</taxon>
        <taxon>Cheirogaleidae</taxon>
        <taxon>Microcebus</taxon>
    </lineage>
</organism>
<feature type="chain" id="PRO_5034185468" evidence="6">
    <location>
        <begin position="20"/>
        <end position="362"/>
    </location>
</feature>
<keyword evidence="3" id="KW-0325">Glycoprotein</keyword>
<dbReference type="Pfam" id="PF17736">
    <property type="entry name" value="Ig_C17orf99"/>
    <property type="match status" value="2"/>
</dbReference>
<dbReference type="InterPro" id="IPR036179">
    <property type="entry name" value="Ig-like_dom_sf"/>
</dbReference>
<feature type="domain" description="IL-40-like Ig" evidence="7">
    <location>
        <begin position="133"/>
        <end position="206"/>
    </location>
</feature>
<sequence>MRSRLNTLLFWGTFSSVTFQNAVLDRETTKIDELPSPRLYSETNVVMKGQNVSLFCSNENKSLQITYSLFRADKYLGTQSGTGEPVIFNVNISEAPDLGPYKCKAEVLQCVRYSREFNFTIVDPVTAPELSITVTQTETERHVTLLCISANGSLPISYTFFEKDVTISPAISKNRREPARFNFTKKNSGEEEEYRCEARNSLPNHTKYSLPVTVTSTGGGGCPFCLQLLLPGLLLLLMVTVLILALWILPKYKARKAMRDNVQRTAEDCREVGIYANVSNHQADGASVPGMEPRQCVCTAPDGKCSRHCPEAQGSALLWSEIQVVGPITPVPFLLPRGRRLPGDTLCHPHVPGGGTNRARSL</sequence>
<evidence type="ECO:0000256" key="4">
    <source>
        <dbReference type="ARBA" id="ARBA00023319"/>
    </source>
</evidence>
<evidence type="ECO:0000313" key="8">
    <source>
        <dbReference type="Ensembl" id="ENSMICP00000043905.1"/>
    </source>
</evidence>
<accession>A0A8C5Y0U8</accession>
<dbReference type="EMBL" id="ABDC03020247">
    <property type="status" value="NOT_ANNOTATED_CDS"/>
    <property type="molecule type" value="Genomic_DNA"/>
</dbReference>
<protein>
    <submittedName>
        <fullName evidence="8">Mast cell immunoglobulin like receptor 1</fullName>
    </submittedName>
</protein>
<evidence type="ECO:0000256" key="6">
    <source>
        <dbReference type="SAM" id="SignalP"/>
    </source>
</evidence>
<dbReference type="GO" id="GO:0006955">
    <property type="term" value="P:immune response"/>
    <property type="evidence" value="ECO:0007669"/>
    <property type="project" value="TreeGrafter"/>
</dbReference>
<feature type="signal peptide" evidence="6">
    <location>
        <begin position="1"/>
        <end position="19"/>
    </location>
</feature>
<feature type="transmembrane region" description="Helical" evidence="5">
    <location>
        <begin position="228"/>
        <end position="249"/>
    </location>
</feature>
<name>A0A8C5Y0U8_MICMU</name>
<reference evidence="8" key="3">
    <citation type="submission" date="2025-09" db="UniProtKB">
        <authorList>
            <consortium name="Ensembl"/>
        </authorList>
    </citation>
    <scope>IDENTIFICATION</scope>
</reference>
<evidence type="ECO:0000259" key="7">
    <source>
        <dbReference type="Pfam" id="PF17736"/>
    </source>
</evidence>
<dbReference type="Gene3D" id="2.60.40.10">
    <property type="entry name" value="Immunoglobulins"/>
    <property type="match status" value="2"/>
</dbReference>
<dbReference type="Proteomes" id="UP000694394">
    <property type="component" value="Chromosome 16"/>
</dbReference>
<evidence type="ECO:0000256" key="3">
    <source>
        <dbReference type="ARBA" id="ARBA00023180"/>
    </source>
</evidence>
<dbReference type="GO" id="GO:0009897">
    <property type="term" value="C:external side of plasma membrane"/>
    <property type="evidence" value="ECO:0007669"/>
    <property type="project" value="TreeGrafter"/>
</dbReference>
<dbReference type="SUPFAM" id="SSF48726">
    <property type="entry name" value="Immunoglobulin"/>
    <property type="match status" value="2"/>
</dbReference>
<dbReference type="GO" id="GO:0004888">
    <property type="term" value="F:transmembrane signaling receptor activity"/>
    <property type="evidence" value="ECO:0007669"/>
    <property type="project" value="TreeGrafter"/>
</dbReference>
<reference evidence="8" key="2">
    <citation type="submission" date="2025-08" db="UniProtKB">
        <authorList>
            <consortium name="Ensembl"/>
        </authorList>
    </citation>
    <scope>IDENTIFICATION</scope>
</reference>
<dbReference type="Ensembl" id="ENSMICT00000059764.1">
    <property type="protein sequence ID" value="ENSMICP00000043905.1"/>
    <property type="gene ID" value="ENSMICG00000009257.3"/>
</dbReference>
<keyword evidence="5" id="KW-0812">Transmembrane</keyword>
<keyword evidence="4" id="KW-0393">Immunoglobulin domain</keyword>
<dbReference type="PANTHER" id="PTHR11481:SF58">
    <property type="entry name" value="ALLERGIN-1"/>
    <property type="match status" value="1"/>
</dbReference>
<dbReference type="InterPro" id="IPR050488">
    <property type="entry name" value="Ig_Fc_receptor"/>
</dbReference>
<evidence type="ECO:0000256" key="1">
    <source>
        <dbReference type="ARBA" id="ARBA00022729"/>
    </source>
</evidence>
<dbReference type="InterPro" id="IPR013783">
    <property type="entry name" value="Ig-like_fold"/>
</dbReference>
<keyword evidence="9" id="KW-1185">Reference proteome</keyword>
<proteinExistence type="predicted"/>
<dbReference type="GeneTree" id="ENSGT01050000244808"/>
<gene>
    <name evidence="8" type="primary">MILR1</name>
</gene>
<keyword evidence="5" id="KW-0472">Membrane</keyword>
<reference evidence="8" key="1">
    <citation type="submission" date="2016-12" db="EMBL/GenBank/DDBJ databases">
        <title>Mouse lemur reference genome and diversity panel.</title>
        <authorList>
            <person name="Harris R."/>
            <person name="Larsen P."/>
            <person name="Liu Y."/>
            <person name="Hughes D.S."/>
            <person name="Murali S."/>
            <person name="Raveendran M."/>
            <person name="Korchina V."/>
            <person name="Wang M."/>
            <person name="Jhangiani S."/>
            <person name="Bandaranaike D."/>
            <person name="Bellair M."/>
            <person name="Blankenburg K."/>
            <person name="Chao H."/>
            <person name="Dahdouli M."/>
            <person name="Dinh H."/>
            <person name="Doddapaneni H."/>
            <person name="English A."/>
            <person name="Firestine M."/>
            <person name="Gnanaolivu R."/>
            <person name="Gross S."/>
            <person name="Hernandez B."/>
            <person name="Javaid M."/>
            <person name="Jayaseelan J."/>
            <person name="Jones J."/>
            <person name="Khan Z."/>
            <person name="Kovar C."/>
            <person name="Kurapati P."/>
            <person name="Le B."/>
            <person name="Lee S."/>
            <person name="Li M."/>
            <person name="Mathew T."/>
            <person name="Narasimhan A."/>
            <person name="Ngo D."/>
            <person name="Nguyen L."/>
            <person name="Okwuonu G."/>
            <person name="Ongeri F."/>
            <person name="Osuji N."/>
            <person name="Pu L.-L."/>
            <person name="Puazo M."/>
            <person name="Quiroz J."/>
            <person name="Raj R."/>
            <person name="Rajbhandari K."/>
            <person name="Reid J.G."/>
            <person name="Santibanez J."/>
            <person name="Sexton D."/>
            <person name="Skinner E."/>
            <person name="Vee V."/>
            <person name="Weissenberger G."/>
            <person name="Wu Y."/>
            <person name="Xin Y."/>
            <person name="Han Y."/>
            <person name="Campbell C."/>
            <person name="Brown A."/>
            <person name="Sullivan B."/>
            <person name="Shelton J."/>
            <person name="Brown S."/>
            <person name="Dudchenko O."/>
            <person name="Machol I."/>
            <person name="Durand N."/>
            <person name="Shamim M."/>
            <person name="Lieberman A."/>
            <person name="Muzny D.M."/>
            <person name="Richards S."/>
            <person name="Yoder A."/>
            <person name="Worley K.C."/>
            <person name="Rogers J."/>
            <person name="Gibbs R.A."/>
        </authorList>
    </citation>
    <scope>NUCLEOTIDE SEQUENCE [LARGE SCALE GENOMIC DNA]</scope>
</reference>
<dbReference type="PANTHER" id="PTHR11481">
    <property type="entry name" value="IMMUNOGLOBULIN FC RECEPTOR"/>
    <property type="match status" value="1"/>
</dbReference>
<evidence type="ECO:0000313" key="9">
    <source>
        <dbReference type="Proteomes" id="UP000694394"/>
    </source>
</evidence>
<feature type="domain" description="IL-40-like Ig" evidence="7">
    <location>
        <begin position="45"/>
        <end position="107"/>
    </location>
</feature>
<keyword evidence="5" id="KW-1133">Transmembrane helix</keyword>
<keyword evidence="1 6" id="KW-0732">Signal</keyword>
<dbReference type="InterPro" id="IPR040878">
    <property type="entry name" value="IL-40-like_Ig"/>
</dbReference>
<keyword evidence="2" id="KW-1015">Disulfide bond</keyword>
<dbReference type="AlphaFoldDB" id="A0A8C5Y0U8"/>